<evidence type="ECO:0000313" key="5">
    <source>
        <dbReference type="Proteomes" id="UP000305675"/>
    </source>
</evidence>
<keyword evidence="5" id="KW-1185">Reference proteome</keyword>
<dbReference type="AlphaFoldDB" id="A0A4V5NZK7"/>
<dbReference type="InterPro" id="IPR002201">
    <property type="entry name" value="Glyco_trans_9"/>
</dbReference>
<dbReference type="GO" id="GO:0009244">
    <property type="term" value="P:lipopolysaccharide core region biosynthetic process"/>
    <property type="evidence" value="ECO:0007669"/>
    <property type="project" value="TreeGrafter"/>
</dbReference>
<reference evidence="4 5" key="1">
    <citation type="submission" date="2019-04" db="EMBL/GenBank/DDBJ databases">
        <authorList>
            <person name="Hwang J.C."/>
        </authorList>
    </citation>
    <scope>NUCLEOTIDE SEQUENCE [LARGE SCALE GENOMIC DNA]</scope>
    <source>
        <strain evidence="4 5">IMCC35002</strain>
    </source>
</reference>
<dbReference type="SUPFAM" id="SSF53756">
    <property type="entry name" value="UDP-Glycosyltransferase/glycogen phosphorylase"/>
    <property type="match status" value="1"/>
</dbReference>
<evidence type="ECO:0000313" key="4">
    <source>
        <dbReference type="EMBL" id="TKB56276.1"/>
    </source>
</evidence>
<dbReference type="Proteomes" id="UP000305675">
    <property type="component" value="Unassembled WGS sequence"/>
</dbReference>
<protein>
    <submittedName>
        <fullName evidence="4">Glycosyltransferase family 9 protein</fullName>
    </submittedName>
</protein>
<dbReference type="GO" id="GO:0005829">
    <property type="term" value="C:cytosol"/>
    <property type="evidence" value="ECO:0007669"/>
    <property type="project" value="TreeGrafter"/>
</dbReference>
<evidence type="ECO:0000256" key="1">
    <source>
        <dbReference type="ARBA" id="ARBA00022676"/>
    </source>
</evidence>
<proteinExistence type="inferred from homology"/>
<dbReference type="PANTHER" id="PTHR30160">
    <property type="entry name" value="TETRAACYLDISACCHARIDE 4'-KINASE-RELATED"/>
    <property type="match status" value="1"/>
</dbReference>
<keyword evidence="1" id="KW-0328">Glycosyltransferase</keyword>
<evidence type="ECO:0000256" key="2">
    <source>
        <dbReference type="ARBA" id="ARBA00022679"/>
    </source>
</evidence>
<sequence length="346" mass="37822">MPIPNSPNSICIMRLSAIGDVCHAVAMVQAVQRRHPQAKITWVVGKVEAQLLAGLEGVELVVFDKRLGWQGYKQLWAALKSQRFDVLLHMQVALRASIATLGIKAKAKVGFDKARAKEGQWLFVNHKIEPQSEPHVLDGFMNFARAVGVTDTKPTWKMPLTDAELSFAEQHIAGDQRTLIICPAASKAERNWLADRYAQVADFALSQGMKVMLCGGPAELEKQLAADIVAHAQGKITNLVGQTNLKQLLALLGRASLVIAPDTGPAHMAVTQGTPVIGLYAHSNPKRTGPYLSLDRVVSRYQQHIEVQTGKPMAQIPFGTRAKGSELMHDIDVESVIEQVKQALRA</sequence>
<dbReference type="CDD" id="cd03789">
    <property type="entry name" value="GT9_LPS_heptosyltransferase"/>
    <property type="match status" value="1"/>
</dbReference>
<gene>
    <name evidence="4" type="ORF">FCL42_08690</name>
</gene>
<dbReference type="RefSeq" id="WP_136863006.1">
    <property type="nucleotide sequence ID" value="NZ_SWCJ01000004.1"/>
</dbReference>
<dbReference type="InterPro" id="IPR051199">
    <property type="entry name" value="LPS_LOS_Heptosyltrfase"/>
</dbReference>
<evidence type="ECO:0000256" key="3">
    <source>
        <dbReference type="ARBA" id="ARBA00043995"/>
    </source>
</evidence>
<name>A0A4V5NZK7_9GAMM</name>
<comment type="caution">
    <text evidence="4">The sequence shown here is derived from an EMBL/GenBank/DDBJ whole genome shotgun (WGS) entry which is preliminary data.</text>
</comment>
<dbReference type="GO" id="GO:0008713">
    <property type="term" value="F:ADP-heptose-lipopolysaccharide heptosyltransferase activity"/>
    <property type="evidence" value="ECO:0007669"/>
    <property type="project" value="TreeGrafter"/>
</dbReference>
<dbReference type="PANTHER" id="PTHR30160:SF21">
    <property type="entry name" value="LIPOPOLYSACCHARIDE CORE HEPTOSYLTRANSFERASE OPSX"/>
    <property type="match status" value="1"/>
</dbReference>
<organism evidence="4 5">
    <name type="scientific">Ferrimonas aestuarii</name>
    <dbReference type="NCBI Taxonomy" id="2569539"/>
    <lineage>
        <taxon>Bacteria</taxon>
        <taxon>Pseudomonadati</taxon>
        <taxon>Pseudomonadota</taxon>
        <taxon>Gammaproteobacteria</taxon>
        <taxon>Alteromonadales</taxon>
        <taxon>Ferrimonadaceae</taxon>
        <taxon>Ferrimonas</taxon>
    </lineage>
</organism>
<dbReference type="OrthoDB" id="9781892at2"/>
<dbReference type="Pfam" id="PF01075">
    <property type="entry name" value="Glyco_transf_9"/>
    <property type="match status" value="1"/>
</dbReference>
<dbReference type="Gene3D" id="3.40.50.2000">
    <property type="entry name" value="Glycogen Phosphorylase B"/>
    <property type="match status" value="2"/>
</dbReference>
<accession>A0A4V5NZK7</accession>
<dbReference type="EMBL" id="SWCJ01000004">
    <property type="protein sequence ID" value="TKB56276.1"/>
    <property type="molecule type" value="Genomic_DNA"/>
</dbReference>
<dbReference type="FunFam" id="3.40.50.2000:FF:000023">
    <property type="entry name" value="ADP-heptose--LPS heptosyltransferase II"/>
    <property type="match status" value="1"/>
</dbReference>
<comment type="similarity">
    <text evidence="3">Belongs to the glycosyltransferase 9 family.</text>
</comment>
<keyword evidence="2 4" id="KW-0808">Transferase</keyword>
<dbReference type="FunFam" id="3.40.50.2000:FF:000164">
    <property type="entry name" value="Lipopolysaccharide heptosyltransferase I"/>
    <property type="match status" value="1"/>
</dbReference>